<reference evidence="12 13" key="1">
    <citation type="submission" date="2022-01" db="EMBL/GenBank/DDBJ databases">
        <title>Collection of gut derived symbiotic bacterial strains cultured from healthy donors.</title>
        <authorList>
            <person name="Lin H."/>
            <person name="Kohout C."/>
            <person name="Waligurski E."/>
            <person name="Pamer E.G."/>
        </authorList>
    </citation>
    <scope>NUCLEOTIDE SEQUENCE [LARGE SCALE GENOMIC DNA]</scope>
    <source>
        <strain evidence="12 13">DFI.7.58</strain>
    </source>
</reference>
<dbReference type="EMBL" id="JAKNHQ010000002">
    <property type="protein sequence ID" value="MCG4609828.1"/>
    <property type="molecule type" value="Genomic_DNA"/>
</dbReference>
<dbReference type="Gene3D" id="1.10.290.10">
    <property type="entry name" value="Topoisomerase I, domain 4"/>
    <property type="match status" value="1"/>
</dbReference>
<dbReference type="InterPro" id="IPR006171">
    <property type="entry name" value="TOPRIM_dom"/>
</dbReference>
<comment type="function">
    <text evidence="8">Releases the supercoiling and torsional tension of DNA, which is introduced during the DNA replication and transcription, by transiently cleaving and rejoining one strand of the DNA duplex. Introduces a single-strand break via transesterification at a target site in duplex DNA. The scissile phosphodiester is attacked by the catalytic tyrosine of the enzyme, resulting in the formation of a DNA-(5'-phosphotyrosyl)-enzyme intermediate and the expulsion of a 3'-OH DNA strand. The free DNA strand then undergoes passage around the unbroken strand, thus removing DNA supercoils. Finally, in the religation step, the DNA 3'-OH attacks the covalent intermediate to expel the active-site tyrosine and restore the DNA phosphodiester backbone.</text>
</comment>
<dbReference type="SMART" id="SM00493">
    <property type="entry name" value="TOPRIM"/>
    <property type="match status" value="1"/>
</dbReference>
<dbReference type="SMART" id="SM00436">
    <property type="entry name" value="TOP1Bc"/>
    <property type="match status" value="1"/>
</dbReference>
<feature type="binding site" evidence="8">
    <location>
        <position position="105"/>
    </location>
    <ligand>
        <name>Mg(2+)</name>
        <dbReference type="ChEBI" id="CHEBI:18420"/>
        <note>catalytic</note>
    </ligand>
</feature>
<keyword evidence="13" id="KW-1185">Reference proteome</keyword>
<dbReference type="PROSITE" id="PS52039">
    <property type="entry name" value="TOPO_IA_2"/>
    <property type="match status" value="1"/>
</dbReference>
<evidence type="ECO:0000256" key="2">
    <source>
        <dbReference type="ARBA" id="ARBA00009446"/>
    </source>
</evidence>
<dbReference type="InterPro" id="IPR023405">
    <property type="entry name" value="Topo_IA_core_domain"/>
</dbReference>
<keyword evidence="6 8" id="KW-0238">DNA-binding</keyword>
<protein>
    <recommendedName>
        <fullName evidence="8">DNA topoisomerase 3</fullName>
        <ecNumber evidence="8">5.6.2.1</ecNumber>
    </recommendedName>
    <alternativeName>
        <fullName evidence="8">DNA topoisomerase III</fullName>
    </alternativeName>
</protein>
<evidence type="ECO:0000256" key="7">
    <source>
        <dbReference type="ARBA" id="ARBA00023235"/>
    </source>
</evidence>
<keyword evidence="7 8" id="KW-0413">Isomerase</keyword>
<dbReference type="InterPro" id="IPR013497">
    <property type="entry name" value="Topo_IA_cen"/>
</dbReference>
<feature type="site" description="Interaction with DNA" evidence="8">
    <location>
        <position position="61"/>
    </location>
</feature>
<evidence type="ECO:0000256" key="6">
    <source>
        <dbReference type="ARBA" id="ARBA00023125"/>
    </source>
</evidence>
<dbReference type="Pfam" id="PF01751">
    <property type="entry name" value="Toprim"/>
    <property type="match status" value="1"/>
</dbReference>
<dbReference type="PRINTS" id="PR00417">
    <property type="entry name" value="PRTPISMRASEI"/>
</dbReference>
<dbReference type="PANTHER" id="PTHR11390">
    <property type="entry name" value="PROKARYOTIC DNA TOPOISOMERASE"/>
    <property type="match status" value="1"/>
</dbReference>
<dbReference type="PROSITE" id="PS50880">
    <property type="entry name" value="TOPRIM"/>
    <property type="match status" value="1"/>
</dbReference>
<dbReference type="InterPro" id="IPR013824">
    <property type="entry name" value="Topo_IA_cen_sub1"/>
</dbReference>
<feature type="active site" description="O-(5'-phospho-DNA)-tyrosine intermediate" evidence="8">
    <location>
        <position position="309"/>
    </location>
</feature>
<feature type="compositionally biased region" description="Basic and acidic residues" evidence="9">
    <location>
        <begin position="680"/>
        <end position="691"/>
    </location>
</feature>
<dbReference type="SUPFAM" id="SSF56712">
    <property type="entry name" value="Prokaryotic type I DNA topoisomerase"/>
    <property type="match status" value="1"/>
</dbReference>
<feature type="region of interest" description="Disordered" evidence="9">
    <location>
        <begin position="680"/>
        <end position="706"/>
    </location>
</feature>
<evidence type="ECO:0000313" key="13">
    <source>
        <dbReference type="Proteomes" id="UP001298681"/>
    </source>
</evidence>
<comment type="cofactor">
    <cofactor evidence="8">
        <name>Mg(2+)</name>
        <dbReference type="ChEBI" id="CHEBI:18420"/>
    </cofactor>
</comment>
<dbReference type="RefSeq" id="WP_195450906.1">
    <property type="nucleotide sequence ID" value="NZ_JAKNHQ010000002.1"/>
</dbReference>
<dbReference type="Gene3D" id="3.40.50.140">
    <property type="match status" value="1"/>
</dbReference>
<dbReference type="Gene3D" id="2.70.20.10">
    <property type="entry name" value="Topoisomerase I, domain 3"/>
    <property type="match status" value="1"/>
</dbReference>
<dbReference type="InterPro" id="IPR000380">
    <property type="entry name" value="Topo_IA"/>
</dbReference>
<dbReference type="NCBIfam" id="NF005829">
    <property type="entry name" value="PRK07726.1"/>
    <property type="match status" value="1"/>
</dbReference>
<dbReference type="NCBIfam" id="TIGR01056">
    <property type="entry name" value="topB"/>
    <property type="match status" value="1"/>
</dbReference>
<dbReference type="InterPro" id="IPR013825">
    <property type="entry name" value="Topo_IA_cen_sub2"/>
</dbReference>
<dbReference type="HAMAP" id="MF_00953">
    <property type="entry name" value="Topoisom_3_prok"/>
    <property type="match status" value="1"/>
</dbReference>
<evidence type="ECO:0000256" key="9">
    <source>
        <dbReference type="SAM" id="MobiDB-lite"/>
    </source>
</evidence>
<evidence type="ECO:0000256" key="1">
    <source>
        <dbReference type="ARBA" id="ARBA00000213"/>
    </source>
</evidence>
<evidence type="ECO:0000259" key="10">
    <source>
        <dbReference type="PROSITE" id="PS50880"/>
    </source>
</evidence>
<comment type="similarity">
    <text evidence="2 8">Belongs to the type IA topoisomerase family.</text>
</comment>
<keyword evidence="4 8" id="KW-0460">Magnesium</keyword>
<dbReference type="Gene3D" id="1.10.460.10">
    <property type="entry name" value="Topoisomerase I, domain 2"/>
    <property type="match status" value="1"/>
</dbReference>
<evidence type="ECO:0000256" key="3">
    <source>
        <dbReference type="ARBA" id="ARBA00022723"/>
    </source>
</evidence>
<evidence type="ECO:0000256" key="8">
    <source>
        <dbReference type="HAMAP-Rule" id="MF_00953"/>
    </source>
</evidence>
<dbReference type="Proteomes" id="UP001298681">
    <property type="component" value="Unassembled WGS sequence"/>
</dbReference>
<feature type="site" description="Interaction with DNA" evidence="8">
    <location>
        <position position="311"/>
    </location>
</feature>
<dbReference type="InterPro" id="IPR003602">
    <property type="entry name" value="Topo_IA_DNA-bd_dom"/>
</dbReference>
<dbReference type="CDD" id="cd03362">
    <property type="entry name" value="TOPRIM_TopoIA_TopoIII"/>
    <property type="match status" value="1"/>
</dbReference>
<dbReference type="CDD" id="cd00186">
    <property type="entry name" value="TOP1Ac"/>
    <property type="match status" value="1"/>
</dbReference>
<evidence type="ECO:0000256" key="5">
    <source>
        <dbReference type="ARBA" id="ARBA00023029"/>
    </source>
</evidence>
<dbReference type="SMART" id="SM00437">
    <property type="entry name" value="TOP1Ac"/>
    <property type="match status" value="1"/>
</dbReference>
<comment type="caution">
    <text evidence="12">The sequence shown here is derived from an EMBL/GenBank/DDBJ whole genome shotgun (WGS) entry which is preliminary data.</text>
</comment>
<evidence type="ECO:0000256" key="4">
    <source>
        <dbReference type="ARBA" id="ARBA00022842"/>
    </source>
</evidence>
<dbReference type="EC" id="5.6.2.1" evidence="8"/>
<dbReference type="InterPro" id="IPR005738">
    <property type="entry name" value="TopoIII"/>
</dbReference>
<sequence length="726" mass="82149">MAKTLVLAEKPSVGRELARVLGCRQGGNGYLSGGQYIVTWALGHLVELAEPEAYGEQYKTWSMDTLPMLPEKMELKVIPETSKQYSVVKKLLHSPEVGSLVIATDAGREGELVARWILEKAGFHKPVKRLWISSQTDRAIREGFANLKDGKAYYNLYMSAQSRAEADWLVGLNVTRALTCKFNAQLSAGRVQTPTLALLVQREEEIRRFVPKDYYTVRADLGNFFVTWHNGKNQTAISDKEKADAIAEKIREKKFRITEVKKTFGSTPPPMLYDLTELQRDANKLYQYSPKQTLNIMQRLYETHKALTYPRTDSRYLTADLVPTLPERLRAVNHGEFGPIVGEIFRTRKSISHACVNNAKVTDHHAIIPTEEQVNLLSLNQEERRIYTLVVKRFLTCFYPSYDFKKIRVELTAEGESFSAAGREIIELGWKKVEKGIEEDEEEAAEQVLPNLRQGDSFVCKNIQLKAQKTAPPARYTEATLLSAMENPSKFIEDKKMKEYIGGGLGTPATRADIIEKLFSSFYVEKRGNSLVPTSKGMQLIGLVPPDLKEPLLTARWEQRLEGISQGKENRGAFIKEIKGYATALVKTVASSEATYVHENMTQKICPECGKHLLMVNTKKGKMLVCQDRECGYRRNVVTETRVRCPNCHKFMELFGEGDNKTFACRCGFRSKADKFFESREKRSSASKRDVQQYLRNQNQKKDPGVSAFAAAWAKSLEAAKKKGSE</sequence>
<dbReference type="InterPro" id="IPR034144">
    <property type="entry name" value="TOPRIM_TopoIII"/>
</dbReference>
<dbReference type="InterPro" id="IPR023406">
    <property type="entry name" value="Topo_IA_AS"/>
</dbReference>
<proteinExistence type="inferred from homology"/>
<organism evidence="12 13">
    <name type="scientific">Anaeromassilibacillus senegalensis</name>
    <dbReference type="NCBI Taxonomy" id="1673717"/>
    <lineage>
        <taxon>Bacteria</taxon>
        <taxon>Bacillati</taxon>
        <taxon>Bacillota</taxon>
        <taxon>Clostridia</taxon>
        <taxon>Eubacteriales</taxon>
        <taxon>Acutalibacteraceae</taxon>
        <taxon>Anaeromassilibacillus</taxon>
    </lineage>
</organism>
<gene>
    <name evidence="8" type="primary">topB</name>
    <name evidence="12" type="ORF">L0P57_02560</name>
</gene>
<comment type="catalytic activity">
    <reaction evidence="1 8">
        <text>ATP-independent breakage of single-stranded DNA, followed by passage and rejoining.</text>
        <dbReference type="EC" id="5.6.2.1"/>
    </reaction>
</comment>
<feature type="binding site" evidence="8">
    <location>
        <position position="9"/>
    </location>
    <ligand>
        <name>Mg(2+)</name>
        <dbReference type="ChEBI" id="CHEBI:18420"/>
        <note>catalytic</note>
    </ligand>
</feature>
<feature type="domain" description="Toprim" evidence="10">
    <location>
        <begin position="3"/>
        <end position="136"/>
    </location>
</feature>
<dbReference type="PROSITE" id="PS00396">
    <property type="entry name" value="TOPO_IA_1"/>
    <property type="match status" value="1"/>
</dbReference>
<dbReference type="PANTHER" id="PTHR11390:SF21">
    <property type="entry name" value="DNA TOPOISOMERASE 3-ALPHA"/>
    <property type="match status" value="1"/>
</dbReference>
<dbReference type="InterPro" id="IPR003601">
    <property type="entry name" value="Topo_IA_2"/>
</dbReference>
<dbReference type="Pfam" id="PF01131">
    <property type="entry name" value="Topoisom_bac"/>
    <property type="match status" value="1"/>
</dbReference>
<evidence type="ECO:0000313" key="12">
    <source>
        <dbReference type="EMBL" id="MCG4609828.1"/>
    </source>
</evidence>
<keyword evidence="5 8" id="KW-0799">Topoisomerase</keyword>
<feature type="domain" description="Topo IA-type catalytic" evidence="11">
    <location>
        <begin position="153"/>
        <end position="586"/>
    </location>
</feature>
<feature type="site" description="Interaction with DNA" evidence="8">
    <location>
        <position position="176"/>
    </location>
</feature>
<name>A0ABS9MH60_9FIRM</name>
<feature type="region of interest" description="Interaction with DNA" evidence="8">
    <location>
        <begin position="187"/>
        <end position="192"/>
    </location>
</feature>
<dbReference type="InterPro" id="IPR013826">
    <property type="entry name" value="Topo_IA_cen_sub3"/>
</dbReference>
<feature type="site" description="Interaction with DNA" evidence="8">
    <location>
        <position position="168"/>
    </location>
</feature>
<comment type="caution">
    <text evidence="8">Lacks conserved residue(s) required for the propagation of feature annotation.</text>
</comment>
<accession>A0ABS9MH60</accession>
<evidence type="ECO:0000259" key="11">
    <source>
        <dbReference type="PROSITE" id="PS52039"/>
    </source>
</evidence>
<keyword evidence="3 8" id="KW-0479">Metal-binding</keyword>